<organism evidence="4 5">
    <name type="scientific">Oryza meyeriana var. granulata</name>
    <dbReference type="NCBI Taxonomy" id="110450"/>
    <lineage>
        <taxon>Eukaryota</taxon>
        <taxon>Viridiplantae</taxon>
        <taxon>Streptophyta</taxon>
        <taxon>Embryophyta</taxon>
        <taxon>Tracheophyta</taxon>
        <taxon>Spermatophyta</taxon>
        <taxon>Magnoliopsida</taxon>
        <taxon>Liliopsida</taxon>
        <taxon>Poales</taxon>
        <taxon>Poaceae</taxon>
        <taxon>BOP clade</taxon>
        <taxon>Oryzoideae</taxon>
        <taxon>Oryzeae</taxon>
        <taxon>Oryzinae</taxon>
        <taxon>Oryza</taxon>
        <taxon>Oryza meyeriana</taxon>
    </lineage>
</organism>
<dbReference type="InterPro" id="IPR025287">
    <property type="entry name" value="WAK_GUB"/>
</dbReference>
<reference evidence="4 5" key="1">
    <citation type="submission" date="2019-11" db="EMBL/GenBank/DDBJ databases">
        <title>Whole genome sequence of Oryza granulata.</title>
        <authorList>
            <person name="Li W."/>
        </authorList>
    </citation>
    <scope>NUCLEOTIDE SEQUENCE [LARGE SCALE GENOMIC DNA]</scope>
    <source>
        <strain evidence="5">cv. Menghai</strain>
        <tissue evidence="4">Leaf</tissue>
    </source>
</reference>
<dbReference type="AlphaFoldDB" id="A0A6G1BXP9"/>
<dbReference type="Pfam" id="PF13947">
    <property type="entry name" value="GUB_WAK_bind"/>
    <property type="match status" value="1"/>
</dbReference>
<comment type="subcellular location">
    <subcellularLocation>
        <location evidence="1">Membrane</location>
        <topology evidence="1">Single-pass membrane protein</topology>
    </subcellularLocation>
</comment>
<evidence type="ECO:0000313" key="4">
    <source>
        <dbReference type="EMBL" id="KAF0892652.1"/>
    </source>
</evidence>
<protein>
    <recommendedName>
        <fullName evidence="3">Wall-associated receptor kinase galacturonan-binding domain-containing protein</fullName>
    </recommendedName>
</protein>
<evidence type="ECO:0000259" key="3">
    <source>
        <dbReference type="Pfam" id="PF13947"/>
    </source>
</evidence>
<proteinExistence type="predicted"/>
<dbReference type="EMBL" id="SPHZ02000011">
    <property type="protein sequence ID" value="KAF0892652.1"/>
    <property type="molecule type" value="Genomic_DNA"/>
</dbReference>
<dbReference type="PANTHER" id="PTHR33491">
    <property type="entry name" value="OSJNBA0016N04.9 PROTEIN"/>
    <property type="match status" value="1"/>
</dbReference>
<accession>A0A6G1BXP9</accession>
<evidence type="ECO:0000256" key="1">
    <source>
        <dbReference type="ARBA" id="ARBA00004167"/>
    </source>
</evidence>
<evidence type="ECO:0000313" key="5">
    <source>
        <dbReference type="Proteomes" id="UP000479710"/>
    </source>
</evidence>
<gene>
    <name evidence="4" type="ORF">E2562_017632</name>
</gene>
<evidence type="ECO:0000256" key="2">
    <source>
        <dbReference type="ARBA" id="ARBA00022729"/>
    </source>
</evidence>
<dbReference type="Proteomes" id="UP000479710">
    <property type="component" value="Unassembled WGS sequence"/>
</dbReference>
<name>A0A6G1BXP9_9ORYZ</name>
<feature type="domain" description="Wall-associated receptor kinase galacturonan-binding" evidence="3">
    <location>
        <begin position="46"/>
        <end position="100"/>
    </location>
</feature>
<dbReference type="OrthoDB" id="1932705at2759"/>
<sequence length="282" mass="30539">MGSMGSNPGPTGGRLSPLSPGTALAAELLVGGGAKAQWAASTKRSGVDIPYPFSTSSADRCASSVFRFDCNDTGNGVYKPFYPNVEVLNISLQLGQLRVLNYISSSCYNYSSGKMDSSTWNLGLARTPFMLSDSGNKFTVVGCRTLAFIYQPKVGYYTSGCVSVCRQGGVTSATNGICSGIGCCQTTISNGLDFYGVWFDDRMNTSRIYSCVPCSYAVLMDSSSFSFSTSYLTSPEFNKTYDGRVPLVLDWAIRSAINFEEAKKESHVVRVQKRPQQVHKLH</sequence>
<keyword evidence="5" id="KW-1185">Reference proteome</keyword>
<keyword evidence="2" id="KW-0732">Signal</keyword>
<comment type="caution">
    <text evidence="4">The sequence shown here is derived from an EMBL/GenBank/DDBJ whole genome shotgun (WGS) entry which is preliminary data.</text>
</comment>